<proteinExistence type="inferred from homology"/>
<keyword evidence="4" id="KW-0378">Hydrolase</keyword>
<evidence type="ECO:0000256" key="4">
    <source>
        <dbReference type="ARBA" id="ARBA00022801"/>
    </source>
</evidence>
<gene>
    <name evidence="6" type="ORF">Mgra_00007928</name>
</gene>
<keyword evidence="2" id="KW-0645">Protease</keyword>
<evidence type="ECO:0000256" key="1">
    <source>
        <dbReference type="ARBA" id="ARBA00011079"/>
    </source>
</evidence>
<sequence>MKLNLFLLIFNLFIIISSLFCFNPIGLKNDFIREMEIKRRIQLQTKIDKPKLKWTEEWFDNVPIDHFSSEDSRTFKLRYLINTDYFKYKDAPIFFCLGDEGGIDDSTDYNGFMVETASEFGAALIFAEHRFFYNTLPFGNETYTKATNMVYLSQDQAIADYVLLIKYLKEKRLVNAKKSPVITFGSSYGGELNAWMRLKYPNVTAGAIASSAPINYFINSPTLSQSSYYDVVMRTYLHYAEGRTFLNKNYHLSPLSQINDLNDAQQLIDVFTSTMIYSSRWNFNNFDLTSQFLPAVESCKAFTSAKTFEQFALAPYYTINMVYNWTGEKTTLHLWNFTKTAVVYDFYYAWCWLSCTKEISPYCARGPPYDVFERDCPFNLTDYFENFCMATFSKIGYTKDYFQPNWIIDHYGYDFKTATNLVFINGIYDPWSGGGWKQTTTNVGSVYNYMTDGGHTYDIHPSFPGDTKIIRDIRFKEKMHIAEWIHQAKLNSNTTY</sequence>
<organism evidence="6 7">
    <name type="scientific">Meloidogyne graminicola</name>
    <dbReference type="NCBI Taxonomy" id="189291"/>
    <lineage>
        <taxon>Eukaryota</taxon>
        <taxon>Metazoa</taxon>
        <taxon>Ecdysozoa</taxon>
        <taxon>Nematoda</taxon>
        <taxon>Chromadorea</taxon>
        <taxon>Rhabditida</taxon>
        <taxon>Tylenchina</taxon>
        <taxon>Tylenchomorpha</taxon>
        <taxon>Tylenchoidea</taxon>
        <taxon>Meloidogynidae</taxon>
        <taxon>Meloidogyninae</taxon>
        <taxon>Meloidogyne</taxon>
    </lineage>
</organism>
<dbReference type="SUPFAM" id="SSF53474">
    <property type="entry name" value="alpha/beta-Hydrolases"/>
    <property type="match status" value="1"/>
</dbReference>
<dbReference type="PANTHER" id="PTHR11010">
    <property type="entry name" value="PROTEASE S28 PRO-X CARBOXYPEPTIDASE-RELATED"/>
    <property type="match status" value="1"/>
</dbReference>
<dbReference type="Pfam" id="PF05577">
    <property type="entry name" value="Peptidase_S28"/>
    <property type="match status" value="1"/>
</dbReference>
<dbReference type="GO" id="GO:0006508">
    <property type="term" value="P:proteolysis"/>
    <property type="evidence" value="ECO:0007669"/>
    <property type="project" value="UniProtKB-KW"/>
</dbReference>
<dbReference type="AlphaFoldDB" id="A0A8S9ZH93"/>
<dbReference type="InterPro" id="IPR008758">
    <property type="entry name" value="Peptidase_S28"/>
</dbReference>
<dbReference type="InterPro" id="IPR029058">
    <property type="entry name" value="AB_hydrolase_fold"/>
</dbReference>
<keyword evidence="7" id="KW-1185">Reference proteome</keyword>
<reference evidence="6" key="1">
    <citation type="journal article" date="2020" name="Ecol. Evol.">
        <title>Genome structure and content of the rice root-knot nematode (Meloidogyne graminicola).</title>
        <authorList>
            <person name="Phan N.T."/>
            <person name="Danchin E.G.J."/>
            <person name="Klopp C."/>
            <person name="Perfus-Barbeoch L."/>
            <person name="Kozlowski D.K."/>
            <person name="Koutsovoulos G.D."/>
            <person name="Lopez-Roques C."/>
            <person name="Bouchez O."/>
            <person name="Zahm M."/>
            <person name="Besnard G."/>
            <person name="Bellafiore S."/>
        </authorList>
    </citation>
    <scope>NUCLEOTIDE SEQUENCE</scope>
    <source>
        <strain evidence="6">VN-18</strain>
    </source>
</reference>
<protein>
    <submittedName>
        <fullName evidence="6">Uncharacterized protein</fullName>
    </submittedName>
</protein>
<evidence type="ECO:0000313" key="6">
    <source>
        <dbReference type="EMBL" id="KAF7632710.1"/>
    </source>
</evidence>
<dbReference type="PANTHER" id="PTHR11010:SF38">
    <property type="entry name" value="LYSOSOMAL PRO-X CARBOXYPEPTIDASE"/>
    <property type="match status" value="1"/>
</dbReference>
<comment type="caution">
    <text evidence="6">The sequence shown here is derived from an EMBL/GenBank/DDBJ whole genome shotgun (WGS) entry which is preliminary data.</text>
</comment>
<dbReference type="GO" id="GO:0070008">
    <property type="term" value="F:serine-type exopeptidase activity"/>
    <property type="evidence" value="ECO:0007669"/>
    <property type="project" value="InterPro"/>
</dbReference>
<evidence type="ECO:0000256" key="2">
    <source>
        <dbReference type="ARBA" id="ARBA00022670"/>
    </source>
</evidence>
<evidence type="ECO:0000256" key="3">
    <source>
        <dbReference type="ARBA" id="ARBA00022729"/>
    </source>
</evidence>
<keyword evidence="5" id="KW-0325">Glycoprotein</keyword>
<accession>A0A8S9ZH93</accession>
<keyword evidence="3" id="KW-0732">Signal</keyword>
<dbReference type="InterPro" id="IPR042269">
    <property type="entry name" value="Ser_carbopepase_S28_SKS"/>
</dbReference>
<dbReference type="Proteomes" id="UP000605970">
    <property type="component" value="Unassembled WGS sequence"/>
</dbReference>
<evidence type="ECO:0000256" key="5">
    <source>
        <dbReference type="ARBA" id="ARBA00023180"/>
    </source>
</evidence>
<dbReference type="EMBL" id="JABEBT010000096">
    <property type="protein sequence ID" value="KAF7632710.1"/>
    <property type="molecule type" value="Genomic_DNA"/>
</dbReference>
<dbReference type="GO" id="GO:0008239">
    <property type="term" value="F:dipeptidyl-peptidase activity"/>
    <property type="evidence" value="ECO:0007669"/>
    <property type="project" value="TreeGrafter"/>
</dbReference>
<dbReference type="Gene3D" id="1.20.120.980">
    <property type="entry name" value="Serine carboxypeptidase S28, SKS domain"/>
    <property type="match status" value="1"/>
</dbReference>
<dbReference type="OrthoDB" id="2130629at2759"/>
<name>A0A8S9ZH93_9BILA</name>
<dbReference type="Gene3D" id="3.40.50.1820">
    <property type="entry name" value="alpha/beta hydrolase"/>
    <property type="match status" value="1"/>
</dbReference>
<comment type="similarity">
    <text evidence="1">Belongs to the peptidase S28 family.</text>
</comment>
<evidence type="ECO:0000313" key="7">
    <source>
        <dbReference type="Proteomes" id="UP000605970"/>
    </source>
</evidence>